<keyword evidence="9" id="KW-1185">Reference proteome</keyword>
<evidence type="ECO:0000256" key="5">
    <source>
        <dbReference type="ARBA" id="ARBA00023136"/>
    </source>
</evidence>
<dbReference type="AlphaFoldDB" id="A0A1I4S8V1"/>
<keyword evidence="6" id="KW-0813">Transport</keyword>
<dbReference type="PRINTS" id="PR00164">
    <property type="entry name" value="ABC2TRNSPORT"/>
</dbReference>
<keyword evidence="4 6" id="KW-1133">Transmembrane helix</keyword>
<evidence type="ECO:0000256" key="3">
    <source>
        <dbReference type="ARBA" id="ARBA00022692"/>
    </source>
</evidence>
<keyword evidence="6" id="KW-1003">Cell membrane</keyword>
<dbReference type="InterPro" id="IPR013525">
    <property type="entry name" value="ABC2_TM"/>
</dbReference>
<evidence type="ECO:0000256" key="2">
    <source>
        <dbReference type="ARBA" id="ARBA00007783"/>
    </source>
</evidence>
<dbReference type="GO" id="GO:0140359">
    <property type="term" value="F:ABC-type transporter activity"/>
    <property type="evidence" value="ECO:0007669"/>
    <property type="project" value="InterPro"/>
</dbReference>
<feature type="transmembrane region" description="Helical" evidence="6">
    <location>
        <begin position="104"/>
        <end position="131"/>
    </location>
</feature>
<dbReference type="PANTHER" id="PTHR43332:SF2">
    <property type="entry name" value="INNER MEMBRANE TRANSPORT PERMEASE YADH"/>
    <property type="match status" value="1"/>
</dbReference>
<keyword evidence="5 6" id="KW-0472">Membrane</keyword>
<dbReference type="PIRSF" id="PIRSF006648">
    <property type="entry name" value="DrrB"/>
    <property type="match status" value="1"/>
</dbReference>
<gene>
    <name evidence="8" type="ORF">SAMN05216217_10967</name>
</gene>
<dbReference type="RefSeq" id="WP_093476097.1">
    <property type="nucleotide sequence ID" value="NZ_FOUI01000009.1"/>
</dbReference>
<dbReference type="Pfam" id="PF01061">
    <property type="entry name" value="ABC2_membrane"/>
    <property type="match status" value="1"/>
</dbReference>
<feature type="transmembrane region" description="Helical" evidence="6">
    <location>
        <begin position="28"/>
        <end position="46"/>
    </location>
</feature>
<evidence type="ECO:0000313" key="9">
    <source>
        <dbReference type="Proteomes" id="UP000243629"/>
    </source>
</evidence>
<feature type="transmembrane region" description="Helical" evidence="6">
    <location>
        <begin position="224"/>
        <end position="248"/>
    </location>
</feature>
<protein>
    <recommendedName>
        <fullName evidence="6">Transport permease protein</fullName>
    </recommendedName>
</protein>
<dbReference type="EMBL" id="FOUI01000009">
    <property type="protein sequence ID" value="SFM60899.1"/>
    <property type="molecule type" value="Genomic_DNA"/>
</dbReference>
<feature type="transmembrane region" description="Helical" evidence="6">
    <location>
        <begin position="170"/>
        <end position="190"/>
    </location>
</feature>
<proteinExistence type="inferred from homology"/>
<dbReference type="InterPro" id="IPR000412">
    <property type="entry name" value="ABC_2_transport"/>
</dbReference>
<name>A0A1I4S8V1_9GAMM</name>
<evidence type="ECO:0000256" key="6">
    <source>
        <dbReference type="RuleBase" id="RU361157"/>
    </source>
</evidence>
<dbReference type="Proteomes" id="UP000243629">
    <property type="component" value="Unassembled WGS sequence"/>
</dbReference>
<evidence type="ECO:0000313" key="8">
    <source>
        <dbReference type="EMBL" id="SFM60899.1"/>
    </source>
</evidence>
<accession>A0A1I4S8V1</accession>
<reference evidence="9" key="1">
    <citation type="submission" date="2016-10" db="EMBL/GenBank/DDBJ databases">
        <authorList>
            <person name="Varghese N."/>
            <person name="Submissions S."/>
        </authorList>
    </citation>
    <scope>NUCLEOTIDE SEQUENCE [LARGE SCALE GENOMIC DNA]</scope>
    <source>
        <strain evidence="9">DSM 24213</strain>
    </source>
</reference>
<dbReference type="PANTHER" id="PTHR43332">
    <property type="entry name" value="INNER MEMBRANE TRANSPORT PERMEASE YADH-RELATED"/>
    <property type="match status" value="1"/>
</dbReference>
<dbReference type="InterPro" id="IPR047817">
    <property type="entry name" value="ABC2_TM_bact-type"/>
</dbReference>
<sequence length="256" mass="28336">MSNPTLVAFTTIVVKEIRRFTRIWPQTLLPPAITMALYFVIFGNLIGSRIGEMGGFSYIDYIVPGLIMMSVITNSYSNVVSSFFSTKFQRSIEELMVAPVSPHVILLGYVFGGVARGLMVGLIVTLCSLFFTRLQVMHIGLTVTVVFLTALVFSLGGFINALFARSFDDISIIPTFVLTPLTYLGGVFYSISLLPPFWQAVSMVNPILHMVNAFRYGILGVSDIGIWVALLMLVLVALALYVFSYRLLMRGTGLRM</sequence>
<evidence type="ECO:0000256" key="4">
    <source>
        <dbReference type="ARBA" id="ARBA00022989"/>
    </source>
</evidence>
<feature type="transmembrane region" description="Helical" evidence="6">
    <location>
        <begin position="58"/>
        <end position="84"/>
    </location>
</feature>
<evidence type="ECO:0000256" key="1">
    <source>
        <dbReference type="ARBA" id="ARBA00004141"/>
    </source>
</evidence>
<comment type="subcellular location">
    <subcellularLocation>
        <location evidence="6">Cell inner membrane</location>
        <topology evidence="6">Multi-pass membrane protein</topology>
    </subcellularLocation>
    <subcellularLocation>
        <location evidence="1">Membrane</location>
        <topology evidence="1">Multi-pass membrane protein</topology>
    </subcellularLocation>
</comment>
<keyword evidence="3 6" id="KW-0812">Transmembrane</keyword>
<organism evidence="8 9">
    <name type="scientific">Halopseudomonas yangmingensis</name>
    <dbReference type="NCBI Taxonomy" id="1720063"/>
    <lineage>
        <taxon>Bacteria</taxon>
        <taxon>Pseudomonadati</taxon>
        <taxon>Pseudomonadota</taxon>
        <taxon>Gammaproteobacteria</taxon>
        <taxon>Pseudomonadales</taxon>
        <taxon>Pseudomonadaceae</taxon>
        <taxon>Halopseudomonas</taxon>
    </lineage>
</organism>
<dbReference type="GO" id="GO:0043190">
    <property type="term" value="C:ATP-binding cassette (ABC) transporter complex"/>
    <property type="evidence" value="ECO:0007669"/>
    <property type="project" value="InterPro"/>
</dbReference>
<comment type="similarity">
    <text evidence="2 6">Belongs to the ABC-2 integral membrane protein family.</text>
</comment>
<feature type="transmembrane region" description="Helical" evidence="6">
    <location>
        <begin position="143"/>
        <end position="164"/>
    </location>
</feature>
<dbReference type="NCBIfam" id="NF011648">
    <property type="entry name" value="PRK15066.1"/>
    <property type="match status" value="1"/>
</dbReference>
<dbReference type="PROSITE" id="PS51012">
    <property type="entry name" value="ABC_TM2"/>
    <property type="match status" value="1"/>
</dbReference>
<dbReference type="OrthoDB" id="9804001at2"/>
<feature type="domain" description="ABC transmembrane type-2" evidence="7">
    <location>
        <begin position="22"/>
        <end position="251"/>
    </location>
</feature>
<dbReference type="InterPro" id="IPR052522">
    <property type="entry name" value="ABC-2_transport_permease"/>
</dbReference>
<evidence type="ECO:0000259" key="7">
    <source>
        <dbReference type="PROSITE" id="PS51012"/>
    </source>
</evidence>
<dbReference type="STRING" id="1720063.SAMN05216217_10967"/>